<reference evidence="3" key="1">
    <citation type="submission" date="2018-06" db="EMBL/GenBank/DDBJ databases">
        <title>Aestuariibacter litoralis strain KCTC 52945T.</title>
        <authorList>
            <person name="Li X."/>
            <person name="Salam N."/>
            <person name="Li J.-L."/>
            <person name="Chen Y.-M."/>
            <person name="Yang Z.-W."/>
            <person name="Zhang L.-Y."/>
            <person name="Han M.-X."/>
            <person name="Xiao M."/>
            <person name="Li W.-J."/>
        </authorList>
    </citation>
    <scope>NUCLEOTIDE SEQUENCE [LARGE SCALE GENOMIC DNA]</scope>
    <source>
        <strain evidence="3">KCTC 52945</strain>
    </source>
</reference>
<gene>
    <name evidence="2" type="ORF">DK847_10550</name>
</gene>
<organism evidence="2 3">
    <name type="scientific">Aestuariivirga litoralis</name>
    <dbReference type="NCBI Taxonomy" id="2650924"/>
    <lineage>
        <taxon>Bacteria</taxon>
        <taxon>Pseudomonadati</taxon>
        <taxon>Pseudomonadota</taxon>
        <taxon>Alphaproteobacteria</taxon>
        <taxon>Hyphomicrobiales</taxon>
        <taxon>Aestuariivirgaceae</taxon>
        <taxon>Aestuariivirga</taxon>
    </lineage>
</organism>
<accession>A0A2W2C9P8</accession>
<dbReference type="EMBL" id="QKVK01000004">
    <property type="protein sequence ID" value="PZF76893.1"/>
    <property type="molecule type" value="Genomic_DNA"/>
</dbReference>
<evidence type="ECO:0000256" key="1">
    <source>
        <dbReference type="SAM" id="Phobius"/>
    </source>
</evidence>
<dbReference type="InterPro" id="IPR009935">
    <property type="entry name" value="DUF1467"/>
</dbReference>
<feature type="transmembrane region" description="Helical" evidence="1">
    <location>
        <begin position="54"/>
        <end position="77"/>
    </location>
</feature>
<evidence type="ECO:0000313" key="3">
    <source>
        <dbReference type="Proteomes" id="UP000248795"/>
    </source>
</evidence>
<dbReference type="RefSeq" id="WP_111198437.1">
    <property type="nucleotide sequence ID" value="NZ_QKVK01000004.1"/>
</dbReference>
<keyword evidence="1" id="KW-0472">Membrane</keyword>
<name>A0A2W2C9P8_9HYPH</name>
<feature type="transmembrane region" description="Helical" evidence="1">
    <location>
        <begin position="6"/>
        <end position="26"/>
    </location>
</feature>
<keyword evidence="3" id="KW-1185">Reference proteome</keyword>
<evidence type="ECO:0000313" key="2">
    <source>
        <dbReference type="EMBL" id="PZF76893.1"/>
    </source>
</evidence>
<sequence length="91" mass="10249">MKFGSAVAIYFITWWVCLFIVLPFGVRNAHEAGETVEQGNEHGAPVKPMLWRKVLATTLLSAVVFAFIYGQVTYHWLGFDDIPFVKAITTD</sequence>
<keyword evidence="1" id="KW-1133">Transmembrane helix</keyword>
<dbReference type="Pfam" id="PF07330">
    <property type="entry name" value="DUF1467"/>
    <property type="match status" value="1"/>
</dbReference>
<keyword evidence="1" id="KW-0812">Transmembrane</keyword>
<dbReference type="AlphaFoldDB" id="A0A2W2C9P8"/>
<protein>
    <submittedName>
        <fullName evidence="2">DUF1467 domain-containing protein</fullName>
    </submittedName>
</protein>
<comment type="caution">
    <text evidence="2">The sequence shown here is derived from an EMBL/GenBank/DDBJ whole genome shotgun (WGS) entry which is preliminary data.</text>
</comment>
<proteinExistence type="predicted"/>
<dbReference type="Proteomes" id="UP000248795">
    <property type="component" value="Unassembled WGS sequence"/>
</dbReference>